<feature type="domain" description="Zn(2)-C6 fungal-type" evidence="3">
    <location>
        <begin position="26"/>
        <end position="56"/>
    </location>
</feature>
<keyword evidence="5" id="KW-1185">Reference proteome</keyword>
<dbReference type="PANTHER" id="PTHR31668">
    <property type="entry name" value="GLUCOSE TRANSPORT TRANSCRIPTION REGULATOR RGT1-RELATED-RELATED"/>
    <property type="match status" value="1"/>
</dbReference>
<dbReference type="EMBL" id="ML220138">
    <property type="protein sequence ID" value="TGZ78698.1"/>
    <property type="molecule type" value="Genomic_DNA"/>
</dbReference>
<evidence type="ECO:0000259" key="3">
    <source>
        <dbReference type="PROSITE" id="PS50048"/>
    </source>
</evidence>
<dbReference type="Proteomes" id="UP000298138">
    <property type="component" value="Unassembled WGS sequence"/>
</dbReference>
<dbReference type="InterPro" id="IPR050797">
    <property type="entry name" value="Carb_Metab_Trans_Reg"/>
</dbReference>
<name>A0A4S2MSD2_9PEZI</name>
<dbReference type="PROSITE" id="PS50048">
    <property type="entry name" value="ZN2_CY6_FUNGAL_2"/>
    <property type="match status" value="1"/>
</dbReference>
<gene>
    <name evidence="4" type="ORF">EX30DRAFT_334049</name>
</gene>
<dbReference type="CDD" id="cd00067">
    <property type="entry name" value="GAL4"/>
    <property type="match status" value="1"/>
</dbReference>
<dbReference type="GO" id="GO:0008270">
    <property type="term" value="F:zinc ion binding"/>
    <property type="evidence" value="ECO:0007669"/>
    <property type="project" value="InterPro"/>
</dbReference>
<dbReference type="OrthoDB" id="10261408at2759"/>
<dbReference type="STRING" id="341454.A0A4S2MSD2"/>
<feature type="region of interest" description="Disordered" evidence="2">
    <location>
        <begin position="55"/>
        <end position="92"/>
    </location>
</feature>
<evidence type="ECO:0000256" key="1">
    <source>
        <dbReference type="ARBA" id="ARBA00023242"/>
    </source>
</evidence>
<protein>
    <recommendedName>
        <fullName evidence="3">Zn(2)-C6 fungal-type domain-containing protein</fullName>
    </recommendedName>
</protein>
<evidence type="ECO:0000313" key="4">
    <source>
        <dbReference type="EMBL" id="TGZ78698.1"/>
    </source>
</evidence>
<dbReference type="GO" id="GO:0005634">
    <property type="term" value="C:nucleus"/>
    <property type="evidence" value="ECO:0007669"/>
    <property type="project" value="TreeGrafter"/>
</dbReference>
<reference evidence="4 5" key="1">
    <citation type="submission" date="2019-04" db="EMBL/GenBank/DDBJ databases">
        <title>Comparative genomics and transcriptomics to analyze fruiting body development in filamentous ascomycetes.</title>
        <authorList>
            <consortium name="DOE Joint Genome Institute"/>
            <person name="Lutkenhaus R."/>
            <person name="Traeger S."/>
            <person name="Breuer J."/>
            <person name="Kuo A."/>
            <person name="Lipzen A."/>
            <person name="Pangilinan J."/>
            <person name="Dilworth D."/>
            <person name="Sandor L."/>
            <person name="Poggeler S."/>
            <person name="Barry K."/>
            <person name="Grigoriev I.V."/>
            <person name="Nowrousian M."/>
        </authorList>
    </citation>
    <scope>NUCLEOTIDE SEQUENCE [LARGE SCALE GENOMIC DNA]</scope>
    <source>
        <strain evidence="4 5">CBS 389.68</strain>
    </source>
</reference>
<dbReference type="SMART" id="SM00066">
    <property type="entry name" value="GAL4"/>
    <property type="match status" value="1"/>
</dbReference>
<organism evidence="4 5">
    <name type="scientific">Ascodesmis nigricans</name>
    <dbReference type="NCBI Taxonomy" id="341454"/>
    <lineage>
        <taxon>Eukaryota</taxon>
        <taxon>Fungi</taxon>
        <taxon>Dikarya</taxon>
        <taxon>Ascomycota</taxon>
        <taxon>Pezizomycotina</taxon>
        <taxon>Pezizomycetes</taxon>
        <taxon>Pezizales</taxon>
        <taxon>Ascodesmidaceae</taxon>
        <taxon>Ascodesmis</taxon>
    </lineage>
</organism>
<dbReference type="AlphaFoldDB" id="A0A4S2MSD2"/>
<accession>A0A4S2MSD2</accession>
<dbReference type="SUPFAM" id="SSF57701">
    <property type="entry name" value="Zn2/Cys6 DNA-binding domain"/>
    <property type="match status" value="1"/>
</dbReference>
<dbReference type="GO" id="GO:0000981">
    <property type="term" value="F:DNA-binding transcription factor activity, RNA polymerase II-specific"/>
    <property type="evidence" value="ECO:0007669"/>
    <property type="project" value="InterPro"/>
</dbReference>
<dbReference type="GO" id="GO:0001080">
    <property type="term" value="P:nitrogen catabolite activation of transcription from RNA polymerase II promoter"/>
    <property type="evidence" value="ECO:0007669"/>
    <property type="project" value="TreeGrafter"/>
</dbReference>
<dbReference type="PANTHER" id="PTHR31668:SF4">
    <property type="entry name" value="TRANSCRIPTIONAL ACTIVATOR PROTEIN DAL81"/>
    <property type="match status" value="1"/>
</dbReference>
<dbReference type="InParanoid" id="A0A4S2MSD2"/>
<evidence type="ECO:0000256" key="2">
    <source>
        <dbReference type="SAM" id="MobiDB-lite"/>
    </source>
</evidence>
<keyword evidence="1" id="KW-0539">Nucleus</keyword>
<dbReference type="Pfam" id="PF00172">
    <property type="entry name" value="Zn_clus"/>
    <property type="match status" value="1"/>
</dbReference>
<dbReference type="PROSITE" id="PS00463">
    <property type="entry name" value="ZN2_CY6_FUNGAL_1"/>
    <property type="match status" value="1"/>
</dbReference>
<sequence>MPMNTSTTSSTATHVQPAPKPLKRLACDDCRARKVSCSGEETGCARCRRSGVTCVYSPPKQPGRPRKIRRTDPPPPSVQPQPRKRAFDDTGICSESDVSDNIVASLPFPDLGAPFSATDTGGFLNFFQEDPVPPILDIQHG</sequence>
<proteinExistence type="predicted"/>
<dbReference type="Gene3D" id="4.10.240.10">
    <property type="entry name" value="Zn(2)-C6 fungal-type DNA-binding domain"/>
    <property type="match status" value="1"/>
</dbReference>
<evidence type="ECO:0000313" key="5">
    <source>
        <dbReference type="Proteomes" id="UP000298138"/>
    </source>
</evidence>
<dbReference type="InterPro" id="IPR036864">
    <property type="entry name" value="Zn2-C6_fun-type_DNA-bd_sf"/>
</dbReference>
<dbReference type="InterPro" id="IPR001138">
    <property type="entry name" value="Zn2Cys6_DnaBD"/>
</dbReference>